<evidence type="ECO:0000313" key="3">
    <source>
        <dbReference type="Proteomes" id="UP000294841"/>
    </source>
</evidence>
<feature type="domain" description="CdiA toxin EC869-like" evidence="1">
    <location>
        <begin position="266"/>
        <end position="393"/>
    </location>
</feature>
<dbReference type="GO" id="GO:0004530">
    <property type="term" value="F:deoxyribonuclease I activity"/>
    <property type="evidence" value="ECO:0007669"/>
    <property type="project" value="InterPro"/>
</dbReference>
<reference evidence="2 3" key="1">
    <citation type="submission" date="2019-03" db="EMBL/GenBank/DDBJ databases">
        <title>Genomic Encyclopedia of Type Strains, Phase IV (KMG-IV): sequencing the most valuable type-strain genomes for metagenomic binning, comparative biology and taxonomic classification.</title>
        <authorList>
            <person name="Goeker M."/>
        </authorList>
    </citation>
    <scope>NUCLEOTIDE SEQUENCE [LARGE SCALE GENOMIC DNA]</scope>
    <source>
        <strain evidence="2 3">DSM 28231</strain>
    </source>
</reference>
<dbReference type="InterPro" id="IPR033799">
    <property type="entry name" value="CdiA_EC869-like"/>
</dbReference>
<accession>A0A4R2N1V4</accession>
<dbReference type="Pfam" id="PF21111">
    <property type="entry name" value="CDI_toxin_EC869_like"/>
    <property type="match status" value="1"/>
</dbReference>
<dbReference type="Proteomes" id="UP000294841">
    <property type="component" value="Unassembled WGS sequence"/>
</dbReference>
<sequence length="396" mass="44435">FNAEKFNRQLHPNEIEWIKENAKRFAEQEGISLEEAESKLIERAVKSVDYLASKKIDSEKYQDKNIAADAFLLQAGKNYFKEFDKDSYYSPYVNATLLQKYDKAHDGYFSKRFQPLVKNSLYTKVVSDTLEGVGNYGKALVTNPSSTGEATSKAMRDGFYEYMNCLKEIDCIKGEFNTLGNSASDIINAKFPTDSHVALNSLYGKEVSHEVKDIAASRVLGVATEITPIIKGVKDLTTLGKIKLPTKGVLSNKDVGISWGQGIDKQGYPWEQYLMSYLPEGTTNLNKIKSNFKTFDHLLPDGTAVSAKTMDTIGSKTYQNPKRITSQLNKYVDDMVSFDRDSKQGTEFILENEDIVSKELYLAIPNGTTKQQMNAINESVRYADSQGVKIIVKKVK</sequence>
<organism evidence="2 3">
    <name type="scientific">Bisgaardia hudsonensis</name>
    <dbReference type="NCBI Taxonomy" id="109472"/>
    <lineage>
        <taxon>Bacteria</taxon>
        <taxon>Pseudomonadati</taxon>
        <taxon>Pseudomonadota</taxon>
        <taxon>Gammaproteobacteria</taxon>
        <taxon>Pasteurellales</taxon>
        <taxon>Pasteurellaceae</taxon>
        <taxon>Bisgaardia</taxon>
    </lineage>
</organism>
<protein>
    <recommendedName>
        <fullName evidence="1">CdiA toxin EC869-like domain-containing protein</fullName>
    </recommendedName>
</protein>
<proteinExistence type="predicted"/>
<keyword evidence="3" id="KW-1185">Reference proteome</keyword>
<dbReference type="EMBL" id="SLXI01000002">
    <property type="protein sequence ID" value="TCP13530.1"/>
    <property type="molecule type" value="Genomic_DNA"/>
</dbReference>
<dbReference type="CDD" id="cd13444">
    <property type="entry name" value="CDI_toxin_EC869_like"/>
    <property type="match status" value="1"/>
</dbReference>
<gene>
    <name evidence="2" type="ORF">EV697_102417</name>
</gene>
<dbReference type="AlphaFoldDB" id="A0A4R2N1V4"/>
<evidence type="ECO:0000313" key="2">
    <source>
        <dbReference type="EMBL" id="TCP13530.1"/>
    </source>
</evidence>
<feature type="non-terminal residue" evidence="2">
    <location>
        <position position="1"/>
    </location>
</feature>
<dbReference type="Gene3D" id="3.40.1350.110">
    <property type="match status" value="1"/>
</dbReference>
<name>A0A4R2N1V4_9PAST</name>
<comment type="caution">
    <text evidence="2">The sequence shown here is derived from an EMBL/GenBank/DDBJ whole genome shotgun (WGS) entry which is preliminary data.</text>
</comment>
<evidence type="ECO:0000259" key="1">
    <source>
        <dbReference type="Pfam" id="PF21111"/>
    </source>
</evidence>